<dbReference type="InterPro" id="IPR036425">
    <property type="entry name" value="MoaB/Mog-like_dom_sf"/>
</dbReference>
<dbReference type="InterPro" id="IPR001453">
    <property type="entry name" value="MoaB/Mog_dom"/>
</dbReference>
<dbReference type="InterPro" id="IPR008135">
    <property type="entry name" value="Competence-induced_CinA"/>
</dbReference>
<dbReference type="NCBIfam" id="TIGR00177">
    <property type="entry name" value="molyb_syn"/>
    <property type="match status" value="1"/>
</dbReference>
<dbReference type="SUPFAM" id="SSF53218">
    <property type="entry name" value="Molybdenum cofactor biosynthesis proteins"/>
    <property type="match status" value="1"/>
</dbReference>
<dbReference type="PIRSF" id="PIRSF006728">
    <property type="entry name" value="CinA"/>
    <property type="match status" value="1"/>
</dbReference>
<dbReference type="InterPro" id="IPR050101">
    <property type="entry name" value="CinA"/>
</dbReference>
<dbReference type="Pfam" id="PF18146">
    <property type="entry name" value="CinA_KH"/>
    <property type="match status" value="1"/>
</dbReference>
<dbReference type="InterPro" id="IPR008136">
    <property type="entry name" value="CinA_C"/>
</dbReference>
<comment type="similarity">
    <text evidence="1">Belongs to the CinA family.</text>
</comment>
<reference evidence="3" key="1">
    <citation type="journal article" date="2021" name="PeerJ">
        <title>Extensive microbial diversity within the chicken gut microbiome revealed by metagenomics and culture.</title>
        <authorList>
            <person name="Gilroy R."/>
            <person name="Ravi A."/>
            <person name="Getino M."/>
            <person name="Pursley I."/>
            <person name="Horton D.L."/>
            <person name="Alikhan N.F."/>
            <person name="Baker D."/>
            <person name="Gharbi K."/>
            <person name="Hall N."/>
            <person name="Watson M."/>
            <person name="Adriaenssens E.M."/>
            <person name="Foster-Nyarko E."/>
            <person name="Jarju S."/>
            <person name="Secka A."/>
            <person name="Antonio M."/>
            <person name="Oren A."/>
            <person name="Chaudhuri R.R."/>
            <person name="La Ragione R."/>
            <person name="Hildebrand F."/>
            <person name="Pallen M.J."/>
        </authorList>
    </citation>
    <scope>NUCLEOTIDE SEQUENCE</scope>
    <source>
        <strain evidence="3">1282</strain>
    </source>
</reference>
<dbReference type="Pfam" id="PF02464">
    <property type="entry name" value="CinA"/>
    <property type="match status" value="1"/>
</dbReference>
<feature type="domain" description="MoaB/Mog" evidence="2">
    <location>
        <begin position="4"/>
        <end position="169"/>
    </location>
</feature>
<proteinExistence type="inferred from homology"/>
<dbReference type="NCBIfam" id="TIGR00199">
    <property type="entry name" value="PncC_domain"/>
    <property type="match status" value="1"/>
</dbReference>
<dbReference type="Gene3D" id="3.30.70.2860">
    <property type="match status" value="1"/>
</dbReference>
<evidence type="ECO:0000259" key="2">
    <source>
        <dbReference type="SMART" id="SM00852"/>
    </source>
</evidence>
<dbReference type="NCBIfam" id="TIGR00200">
    <property type="entry name" value="cinA_nterm"/>
    <property type="match status" value="1"/>
</dbReference>
<dbReference type="Proteomes" id="UP000823915">
    <property type="component" value="Unassembled WGS sequence"/>
</dbReference>
<dbReference type="AlphaFoldDB" id="A0A9D1YCX1"/>
<reference evidence="3" key="2">
    <citation type="submission" date="2021-04" db="EMBL/GenBank/DDBJ databases">
        <authorList>
            <person name="Gilroy R."/>
        </authorList>
    </citation>
    <scope>NUCLEOTIDE SEQUENCE</scope>
    <source>
        <strain evidence="3">1282</strain>
    </source>
</reference>
<dbReference type="EMBL" id="DXDU01000089">
    <property type="protein sequence ID" value="HIY26565.1"/>
    <property type="molecule type" value="Genomic_DNA"/>
</dbReference>
<dbReference type="InterPro" id="IPR036653">
    <property type="entry name" value="CinA-like_C"/>
</dbReference>
<dbReference type="CDD" id="cd00885">
    <property type="entry name" value="cinA"/>
    <property type="match status" value="1"/>
</dbReference>
<dbReference type="PANTHER" id="PTHR13939">
    <property type="entry name" value="NICOTINAMIDE-NUCLEOTIDE AMIDOHYDROLASE PNCC"/>
    <property type="match status" value="1"/>
</dbReference>
<dbReference type="PANTHER" id="PTHR13939:SF0">
    <property type="entry name" value="NMN AMIDOHYDROLASE-LIKE PROTEIN YFAY"/>
    <property type="match status" value="1"/>
</dbReference>
<dbReference type="HAMAP" id="MF_00226_B">
    <property type="entry name" value="CinA_B"/>
    <property type="match status" value="1"/>
</dbReference>
<accession>A0A9D1YCX1</accession>
<dbReference type="SUPFAM" id="SSF142433">
    <property type="entry name" value="CinA-like"/>
    <property type="match status" value="1"/>
</dbReference>
<dbReference type="SMART" id="SM00852">
    <property type="entry name" value="MoCF_biosynth"/>
    <property type="match status" value="1"/>
</dbReference>
<dbReference type="Gene3D" id="3.90.950.20">
    <property type="entry name" value="CinA-like"/>
    <property type="match status" value="1"/>
</dbReference>
<organism evidence="3 4">
    <name type="scientific">Candidatus Acutalibacter pullistercoris</name>
    <dbReference type="NCBI Taxonomy" id="2838418"/>
    <lineage>
        <taxon>Bacteria</taxon>
        <taxon>Bacillati</taxon>
        <taxon>Bacillota</taxon>
        <taxon>Clostridia</taxon>
        <taxon>Eubacteriales</taxon>
        <taxon>Acutalibacteraceae</taxon>
        <taxon>Acutalibacter</taxon>
    </lineage>
</organism>
<dbReference type="NCBIfam" id="NF001813">
    <property type="entry name" value="PRK00549.1"/>
    <property type="match status" value="1"/>
</dbReference>
<name>A0A9D1YCX1_9FIRM</name>
<dbReference type="InterPro" id="IPR041424">
    <property type="entry name" value="CinA_KH"/>
</dbReference>
<evidence type="ECO:0000256" key="1">
    <source>
        <dbReference type="HAMAP-Rule" id="MF_00226"/>
    </source>
</evidence>
<comment type="caution">
    <text evidence="3">The sequence shown here is derived from an EMBL/GenBank/DDBJ whole genome shotgun (WGS) entry which is preliminary data.</text>
</comment>
<evidence type="ECO:0000313" key="4">
    <source>
        <dbReference type="Proteomes" id="UP000823915"/>
    </source>
</evidence>
<gene>
    <name evidence="1" type="primary">cinA</name>
    <name evidence="3" type="ORF">H9838_05235</name>
</gene>
<dbReference type="Pfam" id="PF00994">
    <property type="entry name" value="MoCF_biosynth"/>
    <property type="match status" value="1"/>
</dbReference>
<protein>
    <recommendedName>
        <fullName evidence="1">Putative competence-damage inducible protein</fullName>
    </recommendedName>
</protein>
<sequence>MNAEIISVGTELLLGQVVNTDTAIVAQALSGLGINLLYSAVVGDNVERLRHAVETAISRSELLIMTGGLGPTTDDLTKETTAACAGKKLQLHQPSLDRILNYFNEKKVSENQEKQAWLPEGCHVFQNDNGTAPGCAFTAQTGCLIVMLPGPPSELTPMLHNYVVPYLQKGQESVIVSHNVHIYGRGEAPVAQMMDDLMDGENPTLAPYAKEGECYLRVTAKAATVEEADALCQPLIDEIKSRLGNFVYSVDVETLEELVVSLLKEQGKTLATAESCTGGLLAKRLTDVSGSSAVFHMGCVTYANEAKEMLLHVDHQTLLDHGAVSEETAREMAEGILRRSGSDLGIGITGIAGPEGGTPEKPVGLIYIALSDGERTWVTKRSPIGRTKSRAWHRHCAASQALDMVRRYLCGMPVTGED</sequence>
<dbReference type="Gene3D" id="3.40.980.10">
    <property type="entry name" value="MoaB/Mog-like domain"/>
    <property type="match status" value="1"/>
</dbReference>
<evidence type="ECO:0000313" key="3">
    <source>
        <dbReference type="EMBL" id="HIY26565.1"/>
    </source>
</evidence>